<keyword evidence="2" id="KW-1185">Reference proteome</keyword>
<reference evidence="1" key="1">
    <citation type="submission" date="2019-04" db="EMBL/GenBank/DDBJ databases">
        <title>Microbes associate with the intestines of laboratory mice.</title>
        <authorList>
            <person name="Navarre W."/>
            <person name="Wong E."/>
            <person name="Huang K."/>
            <person name="Tropini C."/>
            <person name="Ng K."/>
            <person name="Yu B."/>
        </authorList>
    </citation>
    <scope>NUCLEOTIDE SEQUENCE</scope>
    <source>
        <strain evidence="1">NM04_E33</strain>
    </source>
</reference>
<accession>A0AC61RFI4</accession>
<evidence type="ECO:0000313" key="1">
    <source>
        <dbReference type="EMBL" id="TGY79484.1"/>
    </source>
</evidence>
<evidence type="ECO:0000313" key="2">
    <source>
        <dbReference type="Proteomes" id="UP000306319"/>
    </source>
</evidence>
<dbReference type="Proteomes" id="UP000306319">
    <property type="component" value="Unassembled WGS sequence"/>
</dbReference>
<comment type="caution">
    <text evidence="1">The sequence shown here is derived from an EMBL/GenBank/DDBJ whole genome shotgun (WGS) entry which is preliminary data.</text>
</comment>
<organism evidence="1 2">
    <name type="scientific">Lepagella muris</name>
    <dbReference type="NCBI Taxonomy" id="3032870"/>
    <lineage>
        <taxon>Bacteria</taxon>
        <taxon>Pseudomonadati</taxon>
        <taxon>Bacteroidota</taxon>
        <taxon>Bacteroidia</taxon>
        <taxon>Bacteroidales</taxon>
        <taxon>Muribaculaceae</taxon>
        <taxon>Lepagella</taxon>
    </lineage>
</organism>
<proteinExistence type="predicted"/>
<name>A0AC61RFI4_9BACT</name>
<protein>
    <submittedName>
        <fullName evidence="1">Succinate dehydrogenase/fumarate reductase iron-sulfur subunit</fullName>
    </submittedName>
</protein>
<sequence length="252" mass="27446">MEENIMKVNLKVWRQANPREKGGFVTYNDVETTPDTSFLETLDILNETLIEKGEEPIVFDHDCREGICGMCSLYINGHPHGPATGATTCQLYMRRFQNGETITVEPWRSAAFPVIKDLMVDRNAFDKIQQAGGYVSFNCGGAQDANDLPISKVNADEAMDSASCIGCGACVAACKNGSAMLFVSAKISQLALLPQGAVEKDRRVRAMVAKMDELGFGNCTNTGACSAECPKNIKLANIGRMNRQFIAAKCKE</sequence>
<dbReference type="EMBL" id="SRYB01000006">
    <property type="protein sequence ID" value="TGY79484.1"/>
    <property type="molecule type" value="Genomic_DNA"/>
</dbReference>
<gene>
    <name evidence="1" type="ORF">E5331_05575</name>
</gene>